<evidence type="ECO:0008006" key="4">
    <source>
        <dbReference type="Google" id="ProtNLM"/>
    </source>
</evidence>
<accession>C0QQG8</accession>
<keyword evidence="3" id="KW-1185">Reference proteome</keyword>
<sequence length="133" mass="16156">MKILELFKKKLKFDIRVYRTKIDQIDRELADLISGRNMLYERYERTKNESFSDVNTLHYKIEYLKKLEKEILSIDEKIKVLEMKKEAVKLQIKLKNAEKKSVEKYIKNINRDALKKELKKEIQIAETSYNNRR</sequence>
<organism evidence="2 3">
    <name type="scientific">Persephonella marina (strain DSM 14350 / EX-H1)</name>
    <dbReference type="NCBI Taxonomy" id="123214"/>
    <lineage>
        <taxon>Bacteria</taxon>
        <taxon>Pseudomonadati</taxon>
        <taxon>Aquificota</taxon>
        <taxon>Aquificia</taxon>
        <taxon>Aquificales</taxon>
        <taxon>Hydrogenothermaceae</taxon>
        <taxon>Persephonella</taxon>
    </lineage>
</organism>
<reference evidence="2 3" key="1">
    <citation type="journal article" date="2009" name="J. Bacteriol.">
        <title>Complete and draft genome sequences of six members of the Aquificales.</title>
        <authorList>
            <person name="Reysenbach A.L."/>
            <person name="Hamamura N."/>
            <person name="Podar M."/>
            <person name="Griffiths E."/>
            <person name="Ferreira S."/>
            <person name="Hochstein R."/>
            <person name="Heidelberg J."/>
            <person name="Johnson J."/>
            <person name="Mead D."/>
            <person name="Pohorille A."/>
            <person name="Sarmiento M."/>
            <person name="Schweighofer K."/>
            <person name="Seshadri R."/>
            <person name="Voytek M.A."/>
        </authorList>
    </citation>
    <scope>NUCLEOTIDE SEQUENCE [LARGE SCALE GENOMIC DNA]</scope>
    <source>
        <strain evidence="3">DSM 14350 / EX-H1</strain>
    </source>
</reference>
<evidence type="ECO:0000313" key="2">
    <source>
        <dbReference type="EMBL" id="ACO03197.1"/>
    </source>
</evidence>
<gene>
    <name evidence="2" type="ordered locus">PERMA_1128</name>
</gene>
<dbReference type="KEGG" id="pmx:PERMA_1128"/>
<evidence type="ECO:0000313" key="3">
    <source>
        <dbReference type="Proteomes" id="UP000001366"/>
    </source>
</evidence>
<proteinExistence type="predicted"/>
<dbReference type="EMBL" id="CP001230">
    <property type="protein sequence ID" value="ACO03197.1"/>
    <property type="molecule type" value="Genomic_DNA"/>
</dbReference>
<dbReference type="RefSeq" id="WP_012675436.1">
    <property type="nucleotide sequence ID" value="NC_012440.1"/>
</dbReference>
<dbReference type="HOGENOM" id="CLU_1904761_0_0_0"/>
<feature type="coiled-coil region" evidence="1">
    <location>
        <begin position="64"/>
        <end position="100"/>
    </location>
</feature>
<keyword evidence="1" id="KW-0175">Coiled coil</keyword>
<dbReference type="Proteomes" id="UP000001366">
    <property type="component" value="Chromosome"/>
</dbReference>
<name>C0QQG8_PERMH</name>
<dbReference type="STRING" id="123214.PERMA_1128"/>
<dbReference type="PaxDb" id="123214-PERMA_1128"/>
<protein>
    <recommendedName>
        <fullName evidence="4">Flagellar FliJ protein</fullName>
    </recommendedName>
</protein>
<dbReference type="AlphaFoldDB" id="C0QQG8"/>
<evidence type="ECO:0000256" key="1">
    <source>
        <dbReference type="SAM" id="Coils"/>
    </source>
</evidence>